<evidence type="ECO:0000259" key="9">
    <source>
        <dbReference type="Pfam" id="PF07715"/>
    </source>
</evidence>
<evidence type="ECO:0000256" key="8">
    <source>
        <dbReference type="SAM" id="SignalP"/>
    </source>
</evidence>
<evidence type="ECO:0000256" key="3">
    <source>
        <dbReference type="ARBA" id="ARBA00022452"/>
    </source>
</evidence>
<dbReference type="NCBIfam" id="TIGR04057">
    <property type="entry name" value="SusC_RagA_signa"/>
    <property type="match status" value="1"/>
</dbReference>
<dbReference type="SUPFAM" id="SSF56935">
    <property type="entry name" value="Porins"/>
    <property type="match status" value="1"/>
</dbReference>
<evidence type="ECO:0000256" key="7">
    <source>
        <dbReference type="PROSITE-ProRule" id="PRU01360"/>
    </source>
</evidence>
<dbReference type="FunFam" id="2.170.130.10:FF:000008">
    <property type="entry name" value="SusC/RagA family TonB-linked outer membrane protein"/>
    <property type="match status" value="1"/>
</dbReference>
<keyword evidence="11" id="KW-1185">Reference proteome</keyword>
<dbReference type="SUPFAM" id="SSF49464">
    <property type="entry name" value="Carboxypeptidase regulatory domain-like"/>
    <property type="match status" value="1"/>
</dbReference>
<dbReference type="Proteomes" id="UP000249016">
    <property type="component" value="Unassembled WGS sequence"/>
</dbReference>
<evidence type="ECO:0000256" key="2">
    <source>
        <dbReference type="ARBA" id="ARBA00022448"/>
    </source>
</evidence>
<dbReference type="Gene3D" id="2.60.40.1120">
    <property type="entry name" value="Carboxypeptidase-like, regulatory domain"/>
    <property type="match status" value="1"/>
</dbReference>
<feature type="signal peptide" evidence="8">
    <location>
        <begin position="1"/>
        <end position="29"/>
    </location>
</feature>
<gene>
    <name evidence="10" type="ORF">HMF3257_14860</name>
</gene>
<keyword evidence="4 7" id="KW-0812">Transmembrane</keyword>
<dbReference type="InterPro" id="IPR039426">
    <property type="entry name" value="TonB-dep_rcpt-like"/>
</dbReference>
<evidence type="ECO:0000256" key="4">
    <source>
        <dbReference type="ARBA" id="ARBA00022692"/>
    </source>
</evidence>
<dbReference type="OrthoDB" id="9768177at2"/>
<dbReference type="Gene3D" id="2.170.130.10">
    <property type="entry name" value="TonB-dependent receptor, plug domain"/>
    <property type="match status" value="1"/>
</dbReference>
<organism evidence="10 11">
    <name type="scientific">Spirosoma telluris</name>
    <dbReference type="NCBI Taxonomy" id="2183553"/>
    <lineage>
        <taxon>Bacteria</taxon>
        <taxon>Pseudomonadati</taxon>
        <taxon>Bacteroidota</taxon>
        <taxon>Cytophagia</taxon>
        <taxon>Cytophagales</taxon>
        <taxon>Cytophagaceae</taxon>
        <taxon>Spirosoma</taxon>
    </lineage>
</organism>
<dbReference type="InterPro" id="IPR012910">
    <property type="entry name" value="Plug_dom"/>
</dbReference>
<dbReference type="InterPro" id="IPR023997">
    <property type="entry name" value="TonB-dep_OMP_SusC/RagA_CS"/>
</dbReference>
<name>A0A327NR41_9BACT</name>
<accession>A0A327NR41</accession>
<evidence type="ECO:0000256" key="5">
    <source>
        <dbReference type="ARBA" id="ARBA00023136"/>
    </source>
</evidence>
<dbReference type="Pfam" id="PF13715">
    <property type="entry name" value="CarbopepD_reg_2"/>
    <property type="match status" value="1"/>
</dbReference>
<dbReference type="PROSITE" id="PS52016">
    <property type="entry name" value="TONB_DEPENDENT_REC_3"/>
    <property type="match status" value="1"/>
</dbReference>
<dbReference type="RefSeq" id="WP_111343265.1">
    <property type="nucleotide sequence ID" value="NZ_QLII01000001.1"/>
</dbReference>
<comment type="subcellular location">
    <subcellularLocation>
        <location evidence="1 7">Cell outer membrane</location>
        <topology evidence="1 7">Multi-pass membrane protein</topology>
    </subcellularLocation>
</comment>
<dbReference type="InterPro" id="IPR008969">
    <property type="entry name" value="CarboxyPept-like_regulatory"/>
</dbReference>
<dbReference type="NCBIfam" id="TIGR04056">
    <property type="entry name" value="OMP_RagA_SusC"/>
    <property type="match status" value="1"/>
</dbReference>
<evidence type="ECO:0000313" key="11">
    <source>
        <dbReference type="Proteomes" id="UP000249016"/>
    </source>
</evidence>
<dbReference type="InterPro" id="IPR023996">
    <property type="entry name" value="TonB-dep_OMP_SusC/RagA"/>
</dbReference>
<comment type="similarity">
    <text evidence="7">Belongs to the TonB-dependent receptor family.</text>
</comment>
<keyword evidence="3 7" id="KW-1134">Transmembrane beta strand</keyword>
<keyword evidence="6 7" id="KW-0998">Cell outer membrane</keyword>
<sequence>MDLFTAFAIREKSRWLVGFMLLLSLHCQAQSGQSVTLKGVVTSADTRQGIPGANVIVKNTQIGATTNADGAFVLSVPEGTHVVTVSYIGYQTKEVSIVGQNNVNIVLETDDRSLNEVVVVGYGTVKKSDLTGAVSSVKAAELKQTPIANFVQGLQARASGVQVTQNSGAPGGTISVRIRGNSSISGSSEPLYVVDGFPISGNDNPLAGGGSSFGTDNGNRLSVLSTLNPNDIESIEVLKDASATAIYGTRGANGVVLITTKRGKAGQTRVTYEGYYGQQQIRRMLPLMNATQFAQYENEIAGQPLYPNPEQLGAGTDWQSYIFQKGGMQNHQLSVSGGTDKSLFNVSLNYFDQDGIIINSNFKRGSVRVNLDNTISKNFKIGTSLTYTYSQNNGAVTSTLADAGAGGIVISALFAPPTVAPYDAQGNPTIFSGRYIDINNPISVATNVLNRNTTRRFLGNIFADWTIIDGLTYRASFGGDLVNDTRDSYVNRFVRTGAQVNGIGGKGNTYSNTFLHESLLNYQKTIGAHSLALTGVFSTQSQLQTSDASSGQTFPNDLVLNDNLSQASIVTISSNKQSWRLDSYTGRINYNYKSKYLLTLTGRVDGSSRFGANNKYGFFPSVAGAWRVSEEKFMQGQQVVSDLKLRASFGITGNADIPLYNSLSRLSSVGNYNFNNTRNIGILAANIANPDLRWEKSAQTDLGVDIGLLNNRVQLTADVYIKKTTDLLLSRAIPLSSGFGSVFGNFGGIENRGIELSLNVGVLNGPLKWDISGNISANRNKLTLIDGKRTEIIPGDGGGSVAAFSNTSLLRIGAPIGSFYGYYFDGIYQTGDNIPTGKTAGNIRYRDLNGDGVISAADQDIIGNPNPNYYFGLTNNLKFKGFDFSLFIQGVQGNQLFNVARLRMESASGGFNQYATVVDRWTSSNPSNRYQKASVGQRVSQSDFQIEDGSFVRFKNATLGYTFPQIGKINWLRNSRVYVSANNFITITKYTGFDPEVNTAGQNNLNLGVDNIGYPVAKSFIAGLQLTF</sequence>
<reference evidence="10 11" key="1">
    <citation type="submission" date="2018-06" db="EMBL/GenBank/DDBJ databases">
        <title>Spirosoma sp. HMF3257 Genome sequencing and assembly.</title>
        <authorList>
            <person name="Kang H."/>
            <person name="Cha I."/>
            <person name="Kim H."/>
            <person name="Kang J."/>
            <person name="Joh K."/>
        </authorList>
    </citation>
    <scope>NUCLEOTIDE SEQUENCE [LARGE SCALE GENOMIC DNA]</scope>
    <source>
        <strain evidence="10 11">HMF3257</strain>
    </source>
</reference>
<dbReference type="Pfam" id="PF07715">
    <property type="entry name" value="Plug"/>
    <property type="match status" value="1"/>
</dbReference>
<dbReference type="GO" id="GO:0009279">
    <property type="term" value="C:cell outer membrane"/>
    <property type="evidence" value="ECO:0007669"/>
    <property type="project" value="UniProtKB-SubCell"/>
</dbReference>
<dbReference type="AlphaFoldDB" id="A0A327NR41"/>
<protein>
    <submittedName>
        <fullName evidence="10">SusC/RagA family TonB-linked outer membrane protein</fullName>
    </submittedName>
</protein>
<dbReference type="InterPro" id="IPR037066">
    <property type="entry name" value="Plug_dom_sf"/>
</dbReference>
<feature type="domain" description="TonB-dependent receptor plug" evidence="9">
    <location>
        <begin position="127"/>
        <end position="255"/>
    </location>
</feature>
<comment type="caution">
    <text evidence="10">The sequence shown here is derived from an EMBL/GenBank/DDBJ whole genome shotgun (WGS) entry which is preliminary data.</text>
</comment>
<dbReference type="Gene3D" id="2.40.170.20">
    <property type="entry name" value="TonB-dependent receptor, beta-barrel domain"/>
    <property type="match status" value="1"/>
</dbReference>
<dbReference type="InterPro" id="IPR036942">
    <property type="entry name" value="Beta-barrel_TonB_sf"/>
</dbReference>
<keyword evidence="8" id="KW-0732">Signal</keyword>
<dbReference type="EMBL" id="QLII01000001">
    <property type="protein sequence ID" value="RAI75158.1"/>
    <property type="molecule type" value="Genomic_DNA"/>
</dbReference>
<evidence type="ECO:0000256" key="1">
    <source>
        <dbReference type="ARBA" id="ARBA00004571"/>
    </source>
</evidence>
<keyword evidence="5 7" id="KW-0472">Membrane</keyword>
<proteinExistence type="inferred from homology"/>
<evidence type="ECO:0000313" key="10">
    <source>
        <dbReference type="EMBL" id="RAI75158.1"/>
    </source>
</evidence>
<feature type="chain" id="PRO_5016322746" evidence="8">
    <location>
        <begin position="30"/>
        <end position="1028"/>
    </location>
</feature>
<keyword evidence="2 7" id="KW-0813">Transport</keyword>
<evidence type="ECO:0000256" key="6">
    <source>
        <dbReference type="ARBA" id="ARBA00023237"/>
    </source>
</evidence>